<gene>
    <name evidence="1" type="ORF">DB31_6366</name>
</gene>
<dbReference type="AlphaFoldDB" id="A0A085WNX8"/>
<dbReference type="OrthoDB" id="5519630at2"/>
<evidence type="ECO:0000313" key="1">
    <source>
        <dbReference type="EMBL" id="KFE69391.1"/>
    </source>
</evidence>
<protein>
    <submittedName>
        <fullName evidence="1">Uncharacterized protein</fullName>
    </submittedName>
</protein>
<keyword evidence="2" id="KW-1185">Reference proteome</keyword>
<dbReference type="EMBL" id="JMCB01000004">
    <property type="protein sequence ID" value="KFE69391.1"/>
    <property type="molecule type" value="Genomic_DNA"/>
</dbReference>
<dbReference type="Proteomes" id="UP000028725">
    <property type="component" value="Unassembled WGS sequence"/>
</dbReference>
<comment type="caution">
    <text evidence="1">The sequence shown here is derived from an EMBL/GenBank/DDBJ whole genome shotgun (WGS) entry which is preliminary data.</text>
</comment>
<organism evidence="1 2">
    <name type="scientific">Hyalangium minutum</name>
    <dbReference type="NCBI Taxonomy" id="394096"/>
    <lineage>
        <taxon>Bacteria</taxon>
        <taxon>Pseudomonadati</taxon>
        <taxon>Myxococcota</taxon>
        <taxon>Myxococcia</taxon>
        <taxon>Myxococcales</taxon>
        <taxon>Cystobacterineae</taxon>
        <taxon>Archangiaceae</taxon>
        <taxon>Hyalangium</taxon>
    </lineage>
</organism>
<sequence>MPVVKVRASKRSAQSDSLVRKVTEATGDLLAQSDRVLVVYGKETASIYYEGSEQVPPLPRAS</sequence>
<accession>A0A085WNX8</accession>
<proteinExistence type="predicted"/>
<evidence type="ECO:0000313" key="2">
    <source>
        <dbReference type="Proteomes" id="UP000028725"/>
    </source>
</evidence>
<reference evidence="1 2" key="1">
    <citation type="submission" date="2014-04" db="EMBL/GenBank/DDBJ databases">
        <title>Genome assembly of Hyalangium minutum DSM 14724.</title>
        <authorList>
            <person name="Sharma G."/>
            <person name="Subramanian S."/>
        </authorList>
    </citation>
    <scope>NUCLEOTIDE SEQUENCE [LARGE SCALE GENOMIC DNA]</scope>
    <source>
        <strain evidence="1 2">DSM 14724</strain>
    </source>
</reference>
<name>A0A085WNX8_9BACT</name>
<dbReference type="STRING" id="394096.DB31_6366"/>
<dbReference type="RefSeq" id="WP_044186580.1">
    <property type="nucleotide sequence ID" value="NZ_JMCB01000004.1"/>
</dbReference>